<name>A0A0N4XXK7_NIPBR</name>
<reference evidence="2 3" key="2">
    <citation type="submission" date="2018-11" db="EMBL/GenBank/DDBJ databases">
        <authorList>
            <consortium name="Pathogen Informatics"/>
        </authorList>
    </citation>
    <scope>NUCLEOTIDE SEQUENCE [LARGE SCALE GENOMIC DNA]</scope>
</reference>
<reference evidence="4" key="1">
    <citation type="submission" date="2017-02" db="UniProtKB">
        <authorList>
            <consortium name="WormBaseParasite"/>
        </authorList>
    </citation>
    <scope>IDENTIFICATION</scope>
</reference>
<feature type="chain" id="PRO_5043125165" evidence="1">
    <location>
        <begin position="21"/>
        <end position="72"/>
    </location>
</feature>
<accession>A0A0N4XXK7</accession>
<keyword evidence="3" id="KW-1185">Reference proteome</keyword>
<protein>
    <submittedName>
        <fullName evidence="4">Secreted protein</fullName>
    </submittedName>
</protein>
<proteinExistence type="predicted"/>
<dbReference type="WBParaSite" id="NBR_0000773101-mRNA-1">
    <property type="protein sequence ID" value="NBR_0000773101-mRNA-1"/>
    <property type="gene ID" value="NBR_0000773101"/>
</dbReference>
<keyword evidence="1" id="KW-0732">Signal</keyword>
<evidence type="ECO:0000313" key="3">
    <source>
        <dbReference type="Proteomes" id="UP000271162"/>
    </source>
</evidence>
<dbReference type="AlphaFoldDB" id="A0A0N4XXK7"/>
<organism evidence="4">
    <name type="scientific">Nippostrongylus brasiliensis</name>
    <name type="common">Rat hookworm</name>
    <dbReference type="NCBI Taxonomy" id="27835"/>
    <lineage>
        <taxon>Eukaryota</taxon>
        <taxon>Metazoa</taxon>
        <taxon>Ecdysozoa</taxon>
        <taxon>Nematoda</taxon>
        <taxon>Chromadorea</taxon>
        <taxon>Rhabditida</taxon>
        <taxon>Rhabditina</taxon>
        <taxon>Rhabditomorpha</taxon>
        <taxon>Strongyloidea</taxon>
        <taxon>Heligmosomidae</taxon>
        <taxon>Nippostrongylus</taxon>
    </lineage>
</organism>
<evidence type="ECO:0000313" key="2">
    <source>
        <dbReference type="EMBL" id="VDL71321.1"/>
    </source>
</evidence>
<dbReference type="EMBL" id="UYSL01019920">
    <property type="protein sequence ID" value="VDL71321.1"/>
    <property type="molecule type" value="Genomic_DNA"/>
</dbReference>
<evidence type="ECO:0000256" key="1">
    <source>
        <dbReference type="SAM" id="SignalP"/>
    </source>
</evidence>
<dbReference type="Proteomes" id="UP000271162">
    <property type="component" value="Unassembled WGS sequence"/>
</dbReference>
<evidence type="ECO:0000313" key="4">
    <source>
        <dbReference type="WBParaSite" id="NBR_0000773101-mRNA-1"/>
    </source>
</evidence>
<sequence length="72" mass="8216">MYLNLCVLLFAAVAPAFVHNQIVDVEVQELKLGHTPQIIRSIAREGENYERLSQTAGVLYLTLNYKFVCLNY</sequence>
<feature type="signal peptide" evidence="1">
    <location>
        <begin position="1"/>
        <end position="20"/>
    </location>
</feature>
<gene>
    <name evidence="2" type="ORF">NBR_LOCUS7732</name>
</gene>